<reference evidence="6" key="2">
    <citation type="submission" date="2020-09" db="EMBL/GenBank/DDBJ databases">
        <authorList>
            <person name="Sun Q."/>
            <person name="Zhou Y."/>
        </authorList>
    </citation>
    <scope>NUCLEOTIDE SEQUENCE</scope>
    <source>
        <strain evidence="6">CGMCC 1.12827</strain>
    </source>
</reference>
<organism evidence="6 7">
    <name type="scientific">Gordonia jinhuaensis</name>
    <dbReference type="NCBI Taxonomy" id="1517702"/>
    <lineage>
        <taxon>Bacteria</taxon>
        <taxon>Bacillati</taxon>
        <taxon>Actinomycetota</taxon>
        <taxon>Actinomycetes</taxon>
        <taxon>Mycobacteriales</taxon>
        <taxon>Gordoniaceae</taxon>
        <taxon>Gordonia</taxon>
    </lineage>
</organism>
<dbReference type="InterPro" id="IPR036388">
    <property type="entry name" value="WH-like_DNA-bd_sf"/>
</dbReference>
<gene>
    <name evidence="6" type="ORF">GCM10011489_09010</name>
</gene>
<dbReference type="InterPro" id="IPR036390">
    <property type="entry name" value="WH_DNA-bd_sf"/>
</dbReference>
<name>A0A916SZA0_9ACTN</name>
<evidence type="ECO:0000259" key="4">
    <source>
        <dbReference type="PROSITE" id="PS51077"/>
    </source>
</evidence>
<evidence type="ECO:0000259" key="5">
    <source>
        <dbReference type="PROSITE" id="PS51078"/>
    </source>
</evidence>
<dbReference type="EMBL" id="BMGC01000004">
    <property type="protein sequence ID" value="GGB22955.1"/>
    <property type="molecule type" value="Genomic_DNA"/>
</dbReference>
<dbReference type="InterPro" id="IPR029016">
    <property type="entry name" value="GAF-like_dom_sf"/>
</dbReference>
<dbReference type="Gene3D" id="1.10.10.10">
    <property type="entry name" value="Winged helix-like DNA-binding domain superfamily/Winged helix DNA-binding domain"/>
    <property type="match status" value="1"/>
</dbReference>
<comment type="caution">
    <text evidence="6">The sequence shown here is derived from an EMBL/GenBank/DDBJ whole genome shotgun (WGS) entry which is preliminary data.</text>
</comment>
<protein>
    <submittedName>
        <fullName evidence="6">IclR family transcriptional regulator</fullName>
    </submittedName>
</protein>
<evidence type="ECO:0000256" key="1">
    <source>
        <dbReference type="ARBA" id="ARBA00023015"/>
    </source>
</evidence>
<dbReference type="Proteomes" id="UP000621454">
    <property type="component" value="Unassembled WGS sequence"/>
</dbReference>
<reference evidence="6" key="1">
    <citation type="journal article" date="2014" name="Int. J. Syst. Evol. Microbiol.">
        <title>Complete genome sequence of Corynebacterium casei LMG S-19264T (=DSM 44701T), isolated from a smear-ripened cheese.</title>
        <authorList>
            <consortium name="US DOE Joint Genome Institute (JGI-PGF)"/>
            <person name="Walter F."/>
            <person name="Albersmeier A."/>
            <person name="Kalinowski J."/>
            <person name="Ruckert C."/>
        </authorList>
    </citation>
    <scope>NUCLEOTIDE SEQUENCE</scope>
    <source>
        <strain evidence="6">CGMCC 1.12827</strain>
    </source>
</reference>
<feature type="domain" description="IclR-ED" evidence="5">
    <location>
        <begin position="68"/>
        <end position="217"/>
    </location>
</feature>
<feature type="domain" description="HTH iclR-type" evidence="4">
    <location>
        <begin position="7"/>
        <end position="67"/>
    </location>
</feature>
<evidence type="ECO:0000256" key="2">
    <source>
        <dbReference type="ARBA" id="ARBA00023125"/>
    </source>
</evidence>
<evidence type="ECO:0000313" key="6">
    <source>
        <dbReference type="EMBL" id="GGB22955.1"/>
    </source>
</evidence>
<dbReference type="SUPFAM" id="SSF46785">
    <property type="entry name" value="Winged helix' DNA-binding domain"/>
    <property type="match status" value="1"/>
</dbReference>
<dbReference type="GO" id="GO:0003677">
    <property type="term" value="F:DNA binding"/>
    <property type="evidence" value="ECO:0007669"/>
    <property type="project" value="UniProtKB-KW"/>
</dbReference>
<keyword evidence="3" id="KW-0804">Transcription</keyword>
<keyword evidence="7" id="KW-1185">Reference proteome</keyword>
<dbReference type="RefSeq" id="WP_188585392.1">
    <property type="nucleotide sequence ID" value="NZ_BMGC01000004.1"/>
</dbReference>
<dbReference type="InterPro" id="IPR050707">
    <property type="entry name" value="HTH_MetabolicPath_Reg"/>
</dbReference>
<dbReference type="PANTHER" id="PTHR30136:SF35">
    <property type="entry name" value="HTH-TYPE TRANSCRIPTIONAL REGULATOR RV1719"/>
    <property type="match status" value="1"/>
</dbReference>
<evidence type="ECO:0000313" key="7">
    <source>
        <dbReference type="Proteomes" id="UP000621454"/>
    </source>
</evidence>
<dbReference type="InterPro" id="IPR014757">
    <property type="entry name" value="Tscrpt_reg_IclR_C"/>
</dbReference>
<dbReference type="SUPFAM" id="SSF55781">
    <property type="entry name" value="GAF domain-like"/>
    <property type="match status" value="1"/>
</dbReference>
<dbReference type="Gene3D" id="3.30.450.40">
    <property type="match status" value="2"/>
</dbReference>
<keyword evidence="2" id="KW-0238">DNA-binding</keyword>
<dbReference type="PANTHER" id="PTHR30136">
    <property type="entry name" value="HELIX-TURN-HELIX TRANSCRIPTIONAL REGULATOR, ICLR FAMILY"/>
    <property type="match status" value="1"/>
</dbReference>
<dbReference type="PROSITE" id="PS51077">
    <property type="entry name" value="HTH_ICLR"/>
    <property type="match status" value="1"/>
</dbReference>
<evidence type="ECO:0000256" key="3">
    <source>
        <dbReference type="ARBA" id="ARBA00023163"/>
    </source>
</evidence>
<dbReference type="GO" id="GO:0045892">
    <property type="term" value="P:negative regulation of DNA-templated transcription"/>
    <property type="evidence" value="ECO:0007669"/>
    <property type="project" value="TreeGrafter"/>
</dbReference>
<dbReference type="GO" id="GO:0003700">
    <property type="term" value="F:DNA-binding transcription factor activity"/>
    <property type="evidence" value="ECO:0007669"/>
    <property type="project" value="TreeGrafter"/>
</dbReference>
<dbReference type="AlphaFoldDB" id="A0A916SZA0"/>
<dbReference type="SMART" id="SM00346">
    <property type="entry name" value="HTH_ICLR"/>
    <property type="match status" value="1"/>
</dbReference>
<sequence>MPPGDVTRSVSRTFELLGAIIEDGGLTLAEAAKATDLAPSTALRLIRSLEQTGFVQRGRDNVYQAGSRLLQLGAQAISDNQLLYRAQPAMETIAEITRESTYLSIRGSSDTGLYIGQVQGTHAIRHMGWVGQTIPLAGTAAGTALRGDLTPGSYAIADDAIEEHSTGVAAPIVDATGRVAGALSIVGPTFRLTDDVCAQHGRVLVEYSGRLSAELGADIAAAVPDEQR</sequence>
<dbReference type="Pfam" id="PF09339">
    <property type="entry name" value="HTH_IclR"/>
    <property type="match status" value="1"/>
</dbReference>
<dbReference type="InterPro" id="IPR005471">
    <property type="entry name" value="Tscrpt_reg_IclR_N"/>
</dbReference>
<dbReference type="Pfam" id="PF01614">
    <property type="entry name" value="IclR_C"/>
    <property type="match status" value="1"/>
</dbReference>
<keyword evidence="1" id="KW-0805">Transcription regulation</keyword>
<dbReference type="PROSITE" id="PS51078">
    <property type="entry name" value="ICLR_ED"/>
    <property type="match status" value="1"/>
</dbReference>
<accession>A0A916SZA0</accession>
<proteinExistence type="predicted"/>